<protein>
    <submittedName>
        <fullName evidence="2">Uncharacterized protein</fullName>
    </submittedName>
</protein>
<dbReference type="AlphaFoldDB" id="A0A8X8Z487"/>
<evidence type="ECO:0000256" key="1">
    <source>
        <dbReference type="SAM" id="MobiDB-lite"/>
    </source>
</evidence>
<reference evidence="2" key="2">
    <citation type="submission" date="2020-08" db="EMBL/GenBank/DDBJ databases">
        <title>Plant Genome Project.</title>
        <authorList>
            <person name="Zhang R.-G."/>
        </authorList>
    </citation>
    <scope>NUCLEOTIDE SEQUENCE</scope>
    <source>
        <strain evidence="2">Huo1</strain>
        <tissue evidence="2">Leaf</tissue>
    </source>
</reference>
<sequence>MTSVSTRKEMIEAVVSGNCSEIKDRASSYMPLRKGMPTTRGVGEGGEGKEGDGPVEGSSGADPRPDSEDDKLLERVGGDEAVVHGVGVVGGDEVEGEERDDEEAMKRLMPEHWSGVKIFHHLTEP</sequence>
<feature type="region of interest" description="Disordered" evidence="1">
    <location>
        <begin position="26"/>
        <end position="103"/>
    </location>
</feature>
<proteinExistence type="predicted"/>
<evidence type="ECO:0000313" key="2">
    <source>
        <dbReference type="EMBL" id="KAG6390659.1"/>
    </source>
</evidence>
<comment type="caution">
    <text evidence="2">The sequence shown here is derived from an EMBL/GenBank/DDBJ whole genome shotgun (WGS) entry which is preliminary data.</text>
</comment>
<reference evidence="2" key="1">
    <citation type="submission" date="2018-01" db="EMBL/GenBank/DDBJ databases">
        <authorList>
            <person name="Mao J.F."/>
        </authorList>
    </citation>
    <scope>NUCLEOTIDE SEQUENCE</scope>
    <source>
        <strain evidence="2">Huo1</strain>
        <tissue evidence="2">Leaf</tissue>
    </source>
</reference>
<accession>A0A8X8Z487</accession>
<gene>
    <name evidence="2" type="ORF">SASPL_148397</name>
</gene>
<feature type="compositionally biased region" description="Basic and acidic residues" evidence="1">
    <location>
        <begin position="63"/>
        <end position="82"/>
    </location>
</feature>
<dbReference type="EMBL" id="PNBA02000019">
    <property type="protein sequence ID" value="KAG6390659.1"/>
    <property type="molecule type" value="Genomic_DNA"/>
</dbReference>
<feature type="compositionally biased region" description="Acidic residues" evidence="1">
    <location>
        <begin position="92"/>
        <end position="103"/>
    </location>
</feature>
<organism evidence="2">
    <name type="scientific">Salvia splendens</name>
    <name type="common">Scarlet sage</name>
    <dbReference type="NCBI Taxonomy" id="180675"/>
    <lineage>
        <taxon>Eukaryota</taxon>
        <taxon>Viridiplantae</taxon>
        <taxon>Streptophyta</taxon>
        <taxon>Embryophyta</taxon>
        <taxon>Tracheophyta</taxon>
        <taxon>Spermatophyta</taxon>
        <taxon>Magnoliopsida</taxon>
        <taxon>eudicotyledons</taxon>
        <taxon>Gunneridae</taxon>
        <taxon>Pentapetalae</taxon>
        <taxon>asterids</taxon>
        <taxon>lamiids</taxon>
        <taxon>Lamiales</taxon>
        <taxon>Lamiaceae</taxon>
        <taxon>Nepetoideae</taxon>
        <taxon>Mentheae</taxon>
        <taxon>Salviinae</taxon>
        <taxon>Salvia</taxon>
        <taxon>Salvia subgen. Calosphace</taxon>
        <taxon>core Calosphace</taxon>
    </lineage>
</organism>
<keyword evidence="3" id="KW-1185">Reference proteome</keyword>
<dbReference type="Proteomes" id="UP000298416">
    <property type="component" value="Unassembled WGS sequence"/>
</dbReference>
<evidence type="ECO:0000313" key="3">
    <source>
        <dbReference type="Proteomes" id="UP000298416"/>
    </source>
</evidence>
<name>A0A8X8Z487_SALSN</name>